<dbReference type="Proteomes" id="UP000245383">
    <property type="component" value="Unassembled WGS sequence"/>
</dbReference>
<evidence type="ECO:0000313" key="1">
    <source>
        <dbReference type="EMBL" id="PVU98204.1"/>
    </source>
</evidence>
<protein>
    <submittedName>
        <fullName evidence="1">Uncharacterized protein</fullName>
    </submittedName>
</protein>
<evidence type="ECO:0000313" key="2">
    <source>
        <dbReference type="Proteomes" id="UP000245383"/>
    </source>
</evidence>
<comment type="caution">
    <text evidence="1">The sequence shown here is derived from an EMBL/GenBank/DDBJ whole genome shotgun (WGS) entry which is preliminary data.</text>
</comment>
<dbReference type="AlphaFoldDB" id="A0A2T9Z102"/>
<keyword evidence="2" id="KW-1185">Reference proteome</keyword>
<reference evidence="1 2" key="1">
    <citation type="journal article" date="2018" name="MBio">
        <title>Comparative Genomics Reveals the Core Gene Toolbox for the Fungus-Insect Symbiosis.</title>
        <authorList>
            <person name="Wang Y."/>
            <person name="Stata M."/>
            <person name="Wang W."/>
            <person name="Stajich J.E."/>
            <person name="White M.M."/>
            <person name="Moncalvo J.M."/>
        </authorList>
    </citation>
    <scope>NUCLEOTIDE SEQUENCE [LARGE SCALE GENOMIC DNA]</scope>
    <source>
        <strain evidence="1 2">SWE-8-4</strain>
    </source>
</reference>
<organism evidence="1 2">
    <name type="scientific">Smittium simulii</name>
    <dbReference type="NCBI Taxonomy" id="133385"/>
    <lineage>
        <taxon>Eukaryota</taxon>
        <taxon>Fungi</taxon>
        <taxon>Fungi incertae sedis</taxon>
        <taxon>Zoopagomycota</taxon>
        <taxon>Kickxellomycotina</taxon>
        <taxon>Harpellomycetes</taxon>
        <taxon>Harpellales</taxon>
        <taxon>Legeriomycetaceae</taxon>
        <taxon>Smittium</taxon>
    </lineage>
</organism>
<proteinExistence type="predicted"/>
<sequence>MRRSKGIIDKKAIAGQHETMWRKAPFMVMHVSSNRAGVNTSADLSKEQRIAARMTSIVIAKPSDEISTLNISLCITVCALAYLLALQKLCSIQTECAVSNTDNPMNECCVN</sequence>
<dbReference type="EMBL" id="MBFR01000002">
    <property type="protein sequence ID" value="PVU98204.1"/>
    <property type="molecule type" value="Genomic_DNA"/>
</dbReference>
<accession>A0A2T9Z102</accession>
<name>A0A2T9Z102_9FUNG</name>
<gene>
    <name evidence="1" type="ORF">BB561_000060</name>
</gene>